<dbReference type="Pfam" id="PF00155">
    <property type="entry name" value="Aminotran_1_2"/>
    <property type="match status" value="1"/>
</dbReference>
<dbReference type="InterPro" id="IPR015424">
    <property type="entry name" value="PyrdxlP-dep_Trfase"/>
</dbReference>
<evidence type="ECO:0000313" key="9">
    <source>
        <dbReference type="EMBL" id="QIQ20230.1"/>
    </source>
</evidence>
<protein>
    <submittedName>
        <fullName evidence="9">PLP-dependent aminotransferase family protein</fullName>
    </submittedName>
</protein>
<comment type="similarity">
    <text evidence="1">In the C-terminal section; belongs to the class-I pyridoxal-phosphate-dependent aminotransferase family.</text>
</comment>
<name>A0A6G9I9H6_9GAMM</name>
<dbReference type="PANTHER" id="PTHR46577:SF2">
    <property type="entry name" value="TRANSCRIPTIONAL REGULATORY PROTEIN"/>
    <property type="match status" value="1"/>
</dbReference>
<evidence type="ECO:0000256" key="2">
    <source>
        <dbReference type="ARBA" id="ARBA00022576"/>
    </source>
</evidence>
<dbReference type="SUPFAM" id="SSF46785">
    <property type="entry name" value="Winged helix' DNA-binding domain"/>
    <property type="match status" value="1"/>
</dbReference>
<evidence type="ECO:0000256" key="6">
    <source>
        <dbReference type="ARBA" id="ARBA00023125"/>
    </source>
</evidence>
<dbReference type="AlphaFoldDB" id="A0A6G9I9H6"/>
<dbReference type="Gene3D" id="1.10.10.10">
    <property type="entry name" value="Winged helix-like DNA-binding domain superfamily/Winged helix DNA-binding domain"/>
    <property type="match status" value="1"/>
</dbReference>
<dbReference type="InterPro" id="IPR036388">
    <property type="entry name" value="WH-like_DNA-bd_sf"/>
</dbReference>
<keyword evidence="4" id="KW-0663">Pyridoxal phosphate</keyword>
<dbReference type="FunFam" id="3.40.640.10:FF:000023">
    <property type="entry name" value="Transcriptional regulator, GntR family"/>
    <property type="match status" value="1"/>
</dbReference>
<dbReference type="Proteomes" id="UP000501168">
    <property type="component" value="Chromosome"/>
</dbReference>
<dbReference type="InterPro" id="IPR015421">
    <property type="entry name" value="PyrdxlP-dep_Trfase_major"/>
</dbReference>
<dbReference type="FunFam" id="1.10.10.10:FF:000079">
    <property type="entry name" value="GntR family transcriptional regulator"/>
    <property type="match status" value="1"/>
</dbReference>
<dbReference type="Gene3D" id="3.40.640.10">
    <property type="entry name" value="Type I PLP-dependent aspartate aminotransferase-like (Major domain)"/>
    <property type="match status" value="1"/>
</dbReference>
<organism evidence="9 10">
    <name type="scientific">Zophobihabitans entericus</name>
    <dbReference type="NCBI Taxonomy" id="1635327"/>
    <lineage>
        <taxon>Bacteria</taxon>
        <taxon>Pseudomonadati</taxon>
        <taxon>Pseudomonadota</taxon>
        <taxon>Gammaproteobacteria</taxon>
        <taxon>Orbales</taxon>
        <taxon>Orbaceae</taxon>
        <taxon>Zophobihabitans</taxon>
    </lineage>
</organism>
<dbReference type="CDD" id="cd00609">
    <property type="entry name" value="AAT_like"/>
    <property type="match status" value="1"/>
</dbReference>
<dbReference type="GO" id="GO:0003677">
    <property type="term" value="F:DNA binding"/>
    <property type="evidence" value="ECO:0007669"/>
    <property type="project" value="UniProtKB-KW"/>
</dbReference>
<dbReference type="PRINTS" id="PR00035">
    <property type="entry name" value="HTHGNTR"/>
</dbReference>
<evidence type="ECO:0000256" key="7">
    <source>
        <dbReference type="ARBA" id="ARBA00023163"/>
    </source>
</evidence>
<accession>A0A6G9I9H6</accession>
<evidence type="ECO:0000259" key="8">
    <source>
        <dbReference type="PROSITE" id="PS50949"/>
    </source>
</evidence>
<dbReference type="PANTHER" id="PTHR46577">
    <property type="entry name" value="HTH-TYPE TRANSCRIPTIONAL REGULATORY PROTEIN GABR"/>
    <property type="match status" value="1"/>
</dbReference>
<dbReference type="RefSeq" id="WP_166913773.1">
    <property type="nucleotide sequence ID" value="NZ_CP050253.1"/>
</dbReference>
<dbReference type="GO" id="GO:0030170">
    <property type="term" value="F:pyridoxal phosphate binding"/>
    <property type="evidence" value="ECO:0007669"/>
    <property type="project" value="InterPro"/>
</dbReference>
<evidence type="ECO:0000256" key="5">
    <source>
        <dbReference type="ARBA" id="ARBA00023015"/>
    </source>
</evidence>
<dbReference type="EMBL" id="CP050253">
    <property type="protein sequence ID" value="QIQ20230.1"/>
    <property type="molecule type" value="Genomic_DNA"/>
</dbReference>
<dbReference type="GO" id="GO:0003700">
    <property type="term" value="F:DNA-binding transcription factor activity"/>
    <property type="evidence" value="ECO:0007669"/>
    <property type="project" value="InterPro"/>
</dbReference>
<gene>
    <name evidence="9" type="ORF">IPMB12_00160</name>
</gene>
<dbReference type="PROSITE" id="PS50949">
    <property type="entry name" value="HTH_GNTR"/>
    <property type="match status" value="1"/>
</dbReference>
<dbReference type="Pfam" id="PF00392">
    <property type="entry name" value="GntR"/>
    <property type="match status" value="1"/>
</dbReference>
<dbReference type="InterPro" id="IPR000524">
    <property type="entry name" value="Tscrpt_reg_HTH_GntR"/>
</dbReference>
<keyword evidence="3 9" id="KW-0808">Transferase</keyword>
<keyword evidence="2 9" id="KW-0032">Aminotransferase</keyword>
<evidence type="ECO:0000256" key="4">
    <source>
        <dbReference type="ARBA" id="ARBA00022898"/>
    </source>
</evidence>
<proteinExistence type="inferred from homology"/>
<dbReference type="FunCoup" id="A0A6G9I9H6">
    <property type="interactions" value="248"/>
</dbReference>
<evidence type="ECO:0000256" key="1">
    <source>
        <dbReference type="ARBA" id="ARBA00005384"/>
    </source>
</evidence>
<feature type="domain" description="HTH gntR-type" evidence="8">
    <location>
        <begin position="10"/>
        <end position="78"/>
    </location>
</feature>
<keyword evidence="10" id="KW-1185">Reference proteome</keyword>
<dbReference type="GO" id="GO:0008483">
    <property type="term" value="F:transaminase activity"/>
    <property type="evidence" value="ECO:0007669"/>
    <property type="project" value="UniProtKB-KW"/>
</dbReference>
<dbReference type="InterPro" id="IPR051446">
    <property type="entry name" value="HTH_trans_reg/aminotransferase"/>
</dbReference>
<dbReference type="KEGG" id="orb:IPMB12_00160"/>
<dbReference type="SUPFAM" id="SSF53383">
    <property type="entry name" value="PLP-dependent transferases"/>
    <property type="match status" value="1"/>
</dbReference>
<reference evidence="9 10" key="1">
    <citation type="submission" date="2020-03" db="EMBL/GenBank/DDBJ databases">
        <title>Complete genome sequence of Orbus sp. IPMB12 (BCRC 80908).</title>
        <authorList>
            <person name="Lo W.-S."/>
            <person name="Chang T.-H."/>
            <person name="Kuo C.-H."/>
        </authorList>
    </citation>
    <scope>NUCLEOTIDE SEQUENCE [LARGE SCALE GENOMIC DNA]</scope>
    <source>
        <strain evidence="9 10">IPMB12</strain>
    </source>
</reference>
<evidence type="ECO:0000313" key="10">
    <source>
        <dbReference type="Proteomes" id="UP000501168"/>
    </source>
</evidence>
<sequence length="476" mass="54161">MWKLSDNQHLPIYQQIIKLIEQKINSGQLLTGEKLPAERKLAELLGVNRSTVIRAFDELVERGVLIRRRGSGTTINQDKWGVAPQQTTNWRHYVDQSSFLPASPYIRKTHVLLKNPDNDILDLATGELPLDLIPEITMPSYSWRDLIAEEKNEEIEGYFPLRQTIQHHLLNRQQILALPEQILITSGAQQALFMITQCLLRPGDTIAIESPSYLYALPLFQSAGLRIVALPMDKEGIQPDDLERLYHKFAIKMVFLNPTLQNPTGLMMPQQRRKEIIALCTKLNLPIVEDHSYAELSFDHTAQPPTLKQLDHQNVLYIGSLSKVMGSMTRIGWLVGPAAVIKHLAEARQEMDFGLSIFPQVLANHVLNNTSFHQHLTRLRDTLKHRCDDLISALNNTIQEDIDFAIPQGGMHLWCKLHPSYNITRVTQKLLEQNMLVMPAGVFGSKENALRLTFARLNKDVAQLAAFRLQQVLKDP</sequence>
<keyword evidence="5" id="KW-0805">Transcription regulation</keyword>
<evidence type="ECO:0000256" key="3">
    <source>
        <dbReference type="ARBA" id="ARBA00022679"/>
    </source>
</evidence>
<dbReference type="SMART" id="SM00345">
    <property type="entry name" value="HTH_GNTR"/>
    <property type="match status" value="1"/>
</dbReference>
<keyword evidence="6" id="KW-0238">DNA-binding</keyword>
<dbReference type="InParanoid" id="A0A6G9I9H6"/>
<dbReference type="CDD" id="cd07377">
    <property type="entry name" value="WHTH_GntR"/>
    <property type="match status" value="1"/>
</dbReference>
<dbReference type="InterPro" id="IPR036390">
    <property type="entry name" value="WH_DNA-bd_sf"/>
</dbReference>
<dbReference type="InterPro" id="IPR004839">
    <property type="entry name" value="Aminotransferase_I/II_large"/>
</dbReference>
<keyword evidence="7" id="KW-0804">Transcription</keyword>